<comment type="caution">
    <text evidence="2">The sequence shown here is derived from an EMBL/GenBank/DDBJ whole genome shotgun (WGS) entry which is preliminary data.</text>
</comment>
<organism evidence="2 3">
    <name type="scientific">Pusillimonas noertemannii</name>
    <dbReference type="NCBI Taxonomy" id="305977"/>
    <lineage>
        <taxon>Bacteria</taxon>
        <taxon>Pseudomonadati</taxon>
        <taxon>Pseudomonadota</taxon>
        <taxon>Betaproteobacteria</taxon>
        <taxon>Burkholderiales</taxon>
        <taxon>Alcaligenaceae</taxon>
        <taxon>Pusillimonas</taxon>
    </lineage>
</organism>
<sequence>MDPDYLQDEVGELEAAYHDGLITKDELLSAGGEEFGHLVMEAPVLALRVADRFGGQRGRIPTCLNGGRNNLFIKGLDEADAQKIIDIYRGSDIVVPIFSGLRAALRRQMIINLYKSEMTVQCIAELVNVSERRVYQVLRRAVRDSERRLYQARQGKRSTPTSKSAQRGRVRHDPIFGELSWRKA</sequence>
<evidence type="ECO:0000256" key="1">
    <source>
        <dbReference type="SAM" id="MobiDB-lite"/>
    </source>
</evidence>
<evidence type="ECO:0008006" key="4">
    <source>
        <dbReference type="Google" id="ProtNLM"/>
    </source>
</evidence>
<dbReference type="SUPFAM" id="SSF46689">
    <property type="entry name" value="Homeodomain-like"/>
    <property type="match status" value="1"/>
</dbReference>
<protein>
    <recommendedName>
        <fullName evidence="4">Mor transcription activator family protein</fullName>
    </recommendedName>
</protein>
<gene>
    <name evidence="2" type="ORF">C7440_1777</name>
</gene>
<dbReference type="EMBL" id="QEKO01000002">
    <property type="protein sequence ID" value="PVY62284.1"/>
    <property type="molecule type" value="Genomic_DNA"/>
</dbReference>
<evidence type="ECO:0000313" key="2">
    <source>
        <dbReference type="EMBL" id="PVY62284.1"/>
    </source>
</evidence>
<keyword evidence="3" id="KW-1185">Reference proteome</keyword>
<evidence type="ECO:0000313" key="3">
    <source>
        <dbReference type="Proteomes" id="UP000246145"/>
    </source>
</evidence>
<name>A0A2U1CMX2_9BURK</name>
<reference evidence="2 3" key="1">
    <citation type="submission" date="2018-04" db="EMBL/GenBank/DDBJ databases">
        <title>Genomic Encyclopedia of Type Strains, Phase IV (KMG-IV): sequencing the most valuable type-strain genomes for metagenomic binning, comparative biology and taxonomic classification.</title>
        <authorList>
            <person name="Goeker M."/>
        </authorList>
    </citation>
    <scope>NUCLEOTIDE SEQUENCE [LARGE SCALE GENOMIC DNA]</scope>
    <source>
        <strain evidence="2 3">DSM 10065</strain>
    </source>
</reference>
<feature type="region of interest" description="Disordered" evidence="1">
    <location>
        <begin position="148"/>
        <end position="169"/>
    </location>
</feature>
<dbReference type="InterPro" id="IPR009057">
    <property type="entry name" value="Homeodomain-like_sf"/>
</dbReference>
<dbReference type="Pfam" id="PF13384">
    <property type="entry name" value="HTH_23"/>
    <property type="match status" value="1"/>
</dbReference>
<dbReference type="AlphaFoldDB" id="A0A2U1CMX2"/>
<dbReference type="Proteomes" id="UP000246145">
    <property type="component" value="Unassembled WGS sequence"/>
</dbReference>
<accession>A0A2U1CMX2</accession>
<dbReference type="RefSeq" id="WP_116518263.1">
    <property type="nucleotide sequence ID" value="NZ_JACCEX010000002.1"/>
</dbReference>
<proteinExistence type="predicted"/>
<dbReference type="Gene3D" id="1.10.10.60">
    <property type="entry name" value="Homeodomain-like"/>
    <property type="match status" value="1"/>
</dbReference>